<dbReference type="Pfam" id="PF21006">
    <property type="entry name" value="NHase_beta_N"/>
    <property type="match status" value="1"/>
</dbReference>
<accession>A0A1X4G8G4</accession>
<dbReference type="EMBL" id="NBYN01000032">
    <property type="protein sequence ID" value="OSO92240.1"/>
    <property type="molecule type" value="Genomic_DNA"/>
</dbReference>
<protein>
    <submittedName>
        <fullName evidence="2">Nitrile hydratase accessory protein</fullName>
    </submittedName>
</protein>
<dbReference type="InterPro" id="IPR023808">
    <property type="entry name" value="Nitrile_Hydratase_acc_put"/>
</dbReference>
<dbReference type="AlphaFoldDB" id="A0A1X4G8G4"/>
<dbReference type="SUPFAM" id="SSF50090">
    <property type="entry name" value="Electron transport accessory proteins"/>
    <property type="match status" value="1"/>
</dbReference>
<gene>
    <name evidence="2" type="ORF">B7O87_06665</name>
</gene>
<dbReference type="RefSeq" id="WP_009341776.1">
    <property type="nucleotide sequence ID" value="NZ_NBYN01000032.1"/>
</dbReference>
<organism evidence="2 3">
    <name type="scientific">Cylindrospermopsis raciborskii CENA303</name>
    <dbReference type="NCBI Taxonomy" id="1170769"/>
    <lineage>
        <taxon>Bacteria</taxon>
        <taxon>Bacillati</taxon>
        <taxon>Cyanobacteriota</taxon>
        <taxon>Cyanophyceae</taxon>
        <taxon>Nostocales</taxon>
        <taxon>Aphanizomenonaceae</taxon>
        <taxon>Cylindrospermopsis</taxon>
    </lineage>
</organism>
<dbReference type="Proteomes" id="UP000192997">
    <property type="component" value="Unassembled WGS sequence"/>
</dbReference>
<dbReference type="NCBIfam" id="TIGR03889">
    <property type="entry name" value="nitrile_acc"/>
    <property type="match status" value="1"/>
</dbReference>
<reference evidence="3" key="1">
    <citation type="submission" date="2017-04" db="EMBL/GenBank/DDBJ databases">
        <authorList>
            <person name="Abreu V.A."/>
            <person name="Popin R.V."/>
            <person name="Rigonato J."/>
            <person name="Andreote A.P."/>
            <person name="Schaker P.C."/>
            <person name="Hoff-Risseti C."/>
            <person name="Alvarenga D.O."/>
            <person name="Varani A.M."/>
            <person name="Fiore M.F."/>
        </authorList>
    </citation>
    <scope>NUCLEOTIDE SEQUENCE [LARGE SCALE GENOMIC DNA]</scope>
    <source>
        <strain evidence="3">CENA303</strain>
    </source>
</reference>
<dbReference type="InterPro" id="IPR042262">
    <property type="entry name" value="CN_hydtase_beta_C"/>
</dbReference>
<dbReference type="Gene3D" id="1.10.472.20">
    <property type="entry name" value="Nitrile hydratase, beta subunit"/>
    <property type="match status" value="1"/>
</dbReference>
<evidence type="ECO:0000313" key="3">
    <source>
        <dbReference type="Proteomes" id="UP000192997"/>
    </source>
</evidence>
<dbReference type="InterPro" id="IPR049054">
    <property type="entry name" value="CN_hydtase_beta-like_N"/>
</dbReference>
<dbReference type="InterPro" id="IPR008990">
    <property type="entry name" value="Elect_transpt_acc-like_dom_sf"/>
</dbReference>
<evidence type="ECO:0000259" key="1">
    <source>
        <dbReference type="Pfam" id="PF21006"/>
    </source>
</evidence>
<evidence type="ECO:0000313" key="2">
    <source>
        <dbReference type="EMBL" id="OSO92240.1"/>
    </source>
</evidence>
<feature type="domain" description="Nitrile hydratase beta subunit-like N-terminal" evidence="1">
    <location>
        <begin position="28"/>
        <end position="110"/>
    </location>
</feature>
<sequence length="118" mass="13720">MFTKFEHFAATSLMGNPKEAPPRKDGHLHFDRDWKKMAFGVAIALSKQGYYEWEDFRQTLMATIKEWETTHALDDPDWDYYQCWLTALERVMVDVGVITAGELETQLAQLLNCKTSEL</sequence>
<comment type="caution">
    <text evidence="2">The sequence shown here is derived from an EMBL/GenBank/DDBJ whole genome shotgun (WGS) entry which is preliminary data.</text>
</comment>
<proteinExistence type="predicted"/>
<name>A0A1X4G8G4_9CYAN</name>